<dbReference type="EMBL" id="JAHXPT010000003">
    <property type="protein sequence ID" value="MBW6409557.1"/>
    <property type="molecule type" value="Genomic_DNA"/>
</dbReference>
<comment type="cofactor">
    <cofactor evidence="1">
        <name>Mn(2+)</name>
        <dbReference type="ChEBI" id="CHEBI:29035"/>
    </cofactor>
</comment>
<evidence type="ECO:0000259" key="7">
    <source>
        <dbReference type="PROSITE" id="PS51462"/>
    </source>
</evidence>
<protein>
    <submittedName>
        <fullName evidence="8">CoA pyrophosphatase</fullName>
    </submittedName>
</protein>
<evidence type="ECO:0000256" key="1">
    <source>
        <dbReference type="ARBA" id="ARBA00001936"/>
    </source>
</evidence>
<comment type="caution">
    <text evidence="8">The sequence shown here is derived from an EMBL/GenBank/DDBJ whole genome shotgun (WGS) entry which is preliminary data.</text>
</comment>
<dbReference type="InterPro" id="IPR045121">
    <property type="entry name" value="CoAse"/>
</dbReference>
<proteinExistence type="predicted"/>
<dbReference type="RefSeq" id="WP_219778612.1">
    <property type="nucleotide sequence ID" value="NZ_JAHXPT010000003.1"/>
</dbReference>
<dbReference type="PROSITE" id="PS00893">
    <property type="entry name" value="NUDIX_BOX"/>
    <property type="match status" value="1"/>
</dbReference>
<evidence type="ECO:0000256" key="6">
    <source>
        <dbReference type="ARBA" id="ARBA00023211"/>
    </source>
</evidence>
<evidence type="ECO:0000256" key="3">
    <source>
        <dbReference type="ARBA" id="ARBA00022723"/>
    </source>
</evidence>
<organism evidence="8 9">
    <name type="scientific">Clostridium weizhouense</name>
    <dbReference type="NCBI Taxonomy" id="2859781"/>
    <lineage>
        <taxon>Bacteria</taxon>
        <taxon>Bacillati</taxon>
        <taxon>Bacillota</taxon>
        <taxon>Clostridia</taxon>
        <taxon>Eubacteriales</taxon>
        <taxon>Clostridiaceae</taxon>
        <taxon>Clostridium</taxon>
    </lineage>
</organism>
<name>A0ABS7ALP5_9CLOT</name>
<reference evidence="8 9" key="1">
    <citation type="submission" date="2021-07" db="EMBL/GenBank/DDBJ databases">
        <title>Clostridium weizhouense sp. nov., an anaerobic bacterium isolated from activated sludge of Petroleum wastewater.</title>
        <authorList>
            <person name="Li Q."/>
        </authorList>
    </citation>
    <scope>NUCLEOTIDE SEQUENCE [LARGE SCALE GENOMIC DNA]</scope>
    <source>
        <strain evidence="8 9">YB-6</strain>
    </source>
</reference>
<dbReference type="CDD" id="cd03426">
    <property type="entry name" value="NUDIX_CoAse_Nudt7"/>
    <property type="match status" value="1"/>
</dbReference>
<dbReference type="PANTHER" id="PTHR12992">
    <property type="entry name" value="NUDIX HYDROLASE"/>
    <property type="match status" value="1"/>
</dbReference>
<evidence type="ECO:0000256" key="5">
    <source>
        <dbReference type="ARBA" id="ARBA00022842"/>
    </source>
</evidence>
<comment type="cofactor">
    <cofactor evidence="2">
        <name>Mg(2+)</name>
        <dbReference type="ChEBI" id="CHEBI:18420"/>
    </cofactor>
</comment>
<dbReference type="Proteomes" id="UP001519921">
    <property type="component" value="Unassembled WGS sequence"/>
</dbReference>
<dbReference type="InterPro" id="IPR000086">
    <property type="entry name" value="NUDIX_hydrolase_dom"/>
</dbReference>
<keyword evidence="9" id="KW-1185">Reference proteome</keyword>
<keyword evidence="4" id="KW-0378">Hydrolase</keyword>
<keyword evidence="6" id="KW-0464">Manganese</keyword>
<dbReference type="PANTHER" id="PTHR12992:SF11">
    <property type="entry name" value="MITOCHONDRIAL COENZYME A DIPHOSPHATASE NUDT8"/>
    <property type="match status" value="1"/>
</dbReference>
<dbReference type="SUPFAM" id="SSF55811">
    <property type="entry name" value="Nudix"/>
    <property type="match status" value="1"/>
</dbReference>
<feature type="domain" description="Nudix hydrolase" evidence="7">
    <location>
        <begin position="23"/>
        <end position="154"/>
    </location>
</feature>
<keyword evidence="5" id="KW-0460">Magnesium</keyword>
<sequence>MNLSDIKNKIKGTKPYINGWKQAKRASIIVPLIQLNNKLYVLFEVRAKKLNSQPGDICFPGGKIDFKETPKQAALRETYEELGIKDIEIINELDTVVRYDGMIIHPFLSIIKDIKNIKINKSEVDHVFYVPVDYLLNHKPLEAVGKLIVKREDDFPYDLIVNGENYKFKEGPYRYLFYKYKDYVIWGITAGILKNFLDEL</sequence>
<dbReference type="InterPro" id="IPR015797">
    <property type="entry name" value="NUDIX_hydrolase-like_dom_sf"/>
</dbReference>
<evidence type="ECO:0000256" key="2">
    <source>
        <dbReference type="ARBA" id="ARBA00001946"/>
    </source>
</evidence>
<evidence type="ECO:0000313" key="9">
    <source>
        <dbReference type="Proteomes" id="UP001519921"/>
    </source>
</evidence>
<keyword evidence="3" id="KW-0479">Metal-binding</keyword>
<evidence type="ECO:0000313" key="8">
    <source>
        <dbReference type="EMBL" id="MBW6409557.1"/>
    </source>
</evidence>
<dbReference type="Pfam" id="PF00293">
    <property type="entry name" value="NUDIX"/>
    <property type="match status" value="1"/>
</dbReference>
<dbReference type="InterPro" id="IPR020084">
    <property type="entry name" value="NUDIX_hydrolase_CS"/>
</dbReference>
<evidence type="ECO:0000256" key="4">
    <source>
        <dbReference type="ARBA" id="ARBA00022801"/>
    </source>
</evidence>
<accession>A0ABS7ALP5</accession>
<dbReference type="PROSITE" id="PS51462">
    <property type="entry name" value="NUDIX"/>
    <property type="match status" value="1"/>
</dbReference>
<dbReference type="Gene3D" id="3.90.79.10">
    <property type="entry name" value="Nucleoside Triphosphate Pyrophosphohydrolase"/>
    <property type="match status" value="1"/>
</dbReference>
<gene>
    <name evidence="8" type="ORF">KYD98_05590</name>
</gene>